<dbReference type="InterPro" id="IPR036388">
    <property type="entry name" value="WH-like_DNA-bd_sf"/>
</dbReference>
<dbReference type="OrthoDB" id="9800709at2"/>
<dbReference type="PANTHER" id="PTHR30432">
    <property type="entry name" value="TRANSCRIPTIONAL REGULATOR MODE"/>
    <property type="match status" value="1"/>
</dbReference>
<keyword evidence="3" id="KW-1185">Reference proteome</keyword>
<protein>
    <submittedName>
        <fullName evidence="2">LysR family transcriptional regulator</fullName>
    </submittedName>
</protein>
<dbReference type="Pfam" id="PF00126">
    <property type="entry name" value="HTH_1"/>
    <property type="match status" value="1"/>
</dbReference>
<dbReference type="EMBL" id="CP040602">
    <property type="protein sequence ID" value="QCU90792.1"/>
    <property type="molecule type" value="Genomic_DNA"/>
</dbReference>
<name>A0A4P9K6U0_9GAMM</name>
<evidence type="ECO:0000259" key="1">
    <source>
        <dbReference type="Pfam" id="PF00126"/>
    </source>
</evidence>
<dbReference type="InterPro" id="IPR036390">
    <property type="entry name" value="WH_DNA-bd_sf"/>
</dbReference>
<dbReference type="PANTHER" id="PTHR30432:SF1">
    <property type="entry name" value="DNA-BINDING TRANSCRIPTIONAL DUAL REGULATOR MODE"/>
    <property type="match status" value="1"/>
</dbReference>
<sequence length="124" mass="13978">MIKMDKKIPGEAYSDFIRARFWLTDGVNSYVGIGRVELLEKVHELGSINKAAQSMSMSYKKAWKIIEEMNSMFDEPLLVKVTGGKSGGGSVLTEQGLKVVKNYRAIERELKDFLVGKSEQLFLE</sequence>
<organism evidence="2 3">
    <name type="scientific">Thiomicrorhabdus sediminis</name>
    <dbReference type="NCBI Taxonomy" id="2580412"/>
    <lineage>
        <taxon>Bacteria</taxon>
        <taxon>Pseudomonadati</taxon>
        <taxon>Pseudomonadota</taxon>
        <taxon>Gammaproteobacteria</taxon>
        <taxon>Thiotrichales</taxon>
        <taxon>Piscirickettsiaceae</taxon>
        <taxon>Thiomicrorhabdus</taxon>
    </lineage>
</organism>
<feature type="domain" description="HTH lysR-type" evidence="1">
    <location>
        <begin position="35"/>
        <end position="96"/>
    </location>
</feature>
<dbReference type="AlphaFoldDB" id="A0A4P9K6U0"/>
<dbReference type="Gene3D" id="1.10.10.10">
    <property type="entry name" value="Winged helix-like DNA-binding domain superfamily/Winged helix DNA-binding domain"/>
    <property type="match status" value="1"/>
</dbReference>
<gene>
    <name evidence="2" type="ORF">FE785_09200</name>
</gene>
<dbReference type="InterPro" id="IPR051815">
    <property type="entry name" value="Molybdate_resp_trans_reg"/>
</dbReference>
<dbReference type="InterPro" id="IPR000847">
    <property type="entry name" value="LysR_HTH_N"/>
</dbReference>
<dbReference type="Proteomes" id="UP000304864">
    <property type="component" value="Chromosome"/>
</dbReference>
<reference evidence="2 3" key="1">
    <citation type="submission" date="2019-05" db="EMBL/GenBank/DDBJ databases">
        <title>Thiomicrorhabdus sediminis sp. nov, a novel sulfur-oxidizing bacterium isolated from coastal sediment.</title>
        <authorList>
            <person name="Liu X."/>
        </authorList>
    </citation>
    <scope>NUCLEOTIDE SEQUENCE [LARGE SCALE GENOMIC DNA]</scope>
    <source>
        <strain evidence="2 3">G1</strain>
    </source>
</reference>
<dbReference type="SUPFAM" id="SSF46785">
    <property type="entry name" value="Winged helix' DNA-binding domain"/>
    <property type="match status" value="1"/>
</dbReference>
<proteinExistence type="predicted"/>
<evidence type="ECO:0000313" key="2">
    <source>
        <dbReference type="EMBL" id="QCU90792.1"/>
    </source>
</evidence>
<accession>A0A4P9K6U0</accession>
<dbReference type="GO" id="GO:0003700">
    <property type="term" value="F:DNA-binding transcription factor activity"/>
    <property type="evidence" value="ECO:0007669"/>
    <property type="project" value="InterPro"/>
</dbReference>
<dbReference type="KEGG" id="thig:FE785_09200"/>
<evidence type="ECO:0000313" key="3">
    <source>
        <dbReference type="Proteomes" id="UP000304864"/>
    </source>
</evidence>